<gene>
    <name evidence="1" type="ORF">SAMN04488522_106101</name>
</gene>
<dbReference type="EMBL" id="FQUQ01000006">
    <property type="protein sequence ID" value="SHG56562.1"/>
    <property type="molecule type" value="Genomic_DNA"/>
</dbReference>
<evidence type="ECO:0000313" key="1">
    <source>
        <dbReference type="EMBL" id="SHG56562.1"/>
    </source>
</evidence>
<reference evidence="2" key="1">
    <citation type="submission" date="2016-11" db="EMBL/GenBank/DDBJ databases">
        <authorList>
            <person name="Varghese N."/>
            <person name="Submissions S."/>
        </authorList>
    </citation>
    <scope>NUCLEOTIDE SEQUENCE [LARGE SCALE GENOMIC DNA]</scope>
    <source>
        <strain evidence="2">DSM 16990</strain>
    </source>
</reference>
<organism evidence="1 2">
    <name type="scientific">Pedobacter caeni</name>
    <dbReference type="NCBI Taxonomy" id="288992"/>
    <lineage>
        <taxon>Bacteria</taxon>
        <taxon>Pseudomonadati</taxon>
        <taxon>Bacteroidota</taxon>
        <taxon>Sphingobacteriia</taxon>
        <taxon>Sphingobacteriales</taxon>
        <taxon>Sphingobacteriaceae</taxon>
        <taxon>Pedobacter</taxon>
    </lineage>
</organism>
<dbReference type="RefSeq" id="WP_073236008.1">
    <property type="nucleotide sequence ID" value="NZ_FQUQ01000006.1"/>
</dbReference>
<proteinExistence type="predicted"/>
<accession>A0A1M5KUP5</accession>
<name>A0A1M5KUP5_9SPHI</name>
<dbReference type="AlphaFoldDB" id="A0A1M5KUP5"/>
<protein>
    <submittedName>
        <fullName evidence="1">Uncharacterized protein</fullName>
    </submittedName>
</protein>
<sequence>MNYQDYQKASAKHLLSCQSILLVLDSLNSENNDTKNHNQKIKVLLHNLFYLSGYTLESIINYSIYKHFRWSKSSIYEIDHNFSSKCDLTFYPDVPRQNGRGNYLFYISQHEFSRNIQILSKALPNSKVPLIDRTISVDKDLINLFLNWKVEIRYHPESTQYSTIELTIDNIKRFVSTTDQVYNGLMKLVG</sequence>
<keyword evidence="2" id="KW-1185">Reference proteome</keyword>
<evidence type="ECO:0000313" key="2">
    <source>
        <dbReference type="Proteomes" id="UP000184287"/>
    </source>
</evidence>
<dbReference type="Proteomes" id="UP000184287">
    <property type="component" value="Unassembled WGS sequence"/>
</dbReference>